<proteinExistence type="predicted"/>
<dbReference type="SMART" id="SM00388">
    <property type="entry name" value="HisKA"/>
    <property type="match status" value="1"/>
</dbReference>
<keyword evidence="10" id="KW-0547">Nucleotide-binding</keyword>
<evidence type="ECO:0000256" key="11">
    <source>
        <dbReference type="ARBA" id="ARBA00022777"/>
    </source>
</evidence>
<evidence type="ECO:0000256" key="12">
    <source>
        <dbReference type="ARBA" id="ARBA00022801"/>
    </source>
</evidence>
<evidence type="ECO:0000256" key="20">
    <source>
        <dbReference type="ARBA" id="ARBA00023211"/>
    </source>
</evidence>
<evidence type="ECO:0000259" key="25">
    <source>
        <dbReference type="PROSITE" id="PS50109"/>
    </source>
</evidence>
<dbReference type="InterPro" id="IPR036097">
    <property type="entry name" value="HisK_dim/P_sf"/>
</dbReference>
<keyword evidence="16 24" id="KW-1133">Transmembrane helix</keyword>
<dbReference type="SMART" id="SM00387">
    <property type="entry name" value="HATPase_c"/>
    <property type="match status" value="1"/>
</dbReference>
<keyword evidence="12" id="KW-0378">Hydrolase</keyword>
<dbReference type="SUPFAM" id="SSF55874">
    <property type="entry name" value="ATPase domain of HSP90 chaperone/DNA topoisomerase II/histidine kinase"/>
    <property type="match status" value="1"/>
</dbReference>
<keyword evidence="18" id="KW-0346">Stress response</keyword>
<evidence type="ECO:0000256" key="10">
    <source>
        <dbReference type="ARBA" id="ARBA00022741"/>
    </source>
</evidence>
<evidence type="ECO:0000256" key="6">
    <source>
        <dbReference type="ARBA" id="ARBA00022475"/>
    </source>
</evidence>
<dbReference type="PANTHER" id="PTHR44936">
    <property type="entry name" value="SENSOR PROTEIN CREC"/>
    <property type="match status" value="1"/>
</dbReference>
<keyword evidence="24" id="KW-0472">Membrane</keyword>
<evidence type="ECO:0000256" key="2">
    <source>
        <dbReference type="ARBA" id="ARBA00001936"/>
    </source>
</evidence>
<comment type="subcellular location">
    <subcellularLocation>
        <location evidence="4">Cell membrane</location>
        <topology evidence="4">Multi-pass membrane protein</topology>
    </subcellularLocation>
</comment>
<evidence type="ECO:0000256" key="15">
    <source>
        <dbReference type="ARBA" id="ARBA00022912"/>
    </source>
</evidence>
<dbReference type="Proteomes" id="UP001304298">
    <property type="component" value="Unassembled WGS sequence"/>
</dbReference>
<keyword evidence="28" id="KW-1185">Reference proteome</keyword>
<comment type="caution">
    <text evidence="27">The sequence shown here is derived from an EMBL/GenBank/DDBJ whole genome shotgun (WGS) entry which is preliminary data.</text>
</comment>
<name>A0ABU5RH54_9PSEU</name>
<evidence type="ECO:0000256" key="5">
    <source>
        <dbReference type="ARBA" id="ARBA00012438"/>
    </source>
</evidence>
<dbReference type="CDD" id="cd00075">
    <property type="entry name" value="HATPase"/>
    <property type="match status" value="1"/>
</dbReference>
<evidence type="ECO:0000256" key="14">
    <source>
        <dbReference type="ARBA" id="ARBA00022842"/>
    </source>
</evidence>
<gene>
    <name evidence="27" type="ORF">VA596_39200</name>
</gene>
<keyword evidence="20" id="KW-0464">Manganese</keyword>
<dbReference type="Gene3D" id="1.10.287.130">
    <property type="match status" value="1"/>
</dbReference>
<evidence type="ECO:0000256" key="18">
    <source>
        <dbReference type="ARBA" id="ARBA00023016"/>
    </source>
</evidence>
<organism evidence="27 28">
    <name type="scientific">Amycolatopsis heterodermiae</name>
    <dbReference type="NCBI Taxonomy" id="3110235"/>
    <lineage>
        <taxon>Bacteria</taxon>
        <taxon>Bacillati</taxon>
        <taxon>Actinomycetota</taxon>
        <taxon>Actinomycetes</taxon>
        <taxon>Pseudonocardiales</taxon>
        <taxon>Pseudonocardiaceae</taxon>
        <taxon>Amycolatopsis</taxon>
    </lineage>
</organism>
<feature type="transmembrane region" description="Helical" evidence="24">
    <location>
        <begin position="12"/>
        <end position="32"/>
    </location>
</feature>
<dbReference type="EC" id="2.7.13.3" evidence="5"/>
<evidence type="ECO:0000256" key="9">
    <source>
        <dbReference type="ARBA" id="ARBA00022692"/>
    </source>
</evidence>
<evidence type="ECO:0000256" key="22">
    <source>
        <dbReference type="ARBA" id="ARBA00041776"/>
    </source>
</evidence>
<dbReference type="CDD" id="cd06225">
    <property type="entry name" value="HAMP"/>
    <property type="match status" value="1"/>
</dbReference>
<feature type="domain" description="Histidine kinase" evidence="25">
    <location>
        <begin position="272"/>
        <end position="472"/>
    </location>
</feature>
<comment type="cofactor">
    <cofactor evidence="2">
        <name>Mn(2+)</name>
        <dbReference type="ChEBI" id="CHEBI:29035"/>
    </cofactor>
</comment>
<evidence type="ECO:0000259" key="26">
    <source>
        <dbReference type="PROSITE" id="PS50885"/>
    </source>
</evidence>
<dbReference type="RefSeq" id="WP_323334258.1">
    <property type="nucleotide sequence ID" value="NZ_JAYFSI010000012.1"/>
</dbReference>
<evidence type="ECO:0000256" key="7">
    <source>
        <dbReference type="ARBA" id="ARBA00022553"/>
    </source>
</evidence>
<keyword evidence="11 27" id="KW-0418">Kinase</keyword>
<dbReference type="PANTHER" id="PTHR44936:SF9">
    <property type="entry name" value="SENSOR PROTEIN CREC"/>
    <property type="match status" value="1"/>
</dbReference>
<feature type="domain" description="HAMP" evidence="26">
    <location>
        <begin position="205"/>
        <end position="257"/>
    </location>
</feature>
<dbReference type="Pfam" id="PF00672">
    <property type="entry name" value="HAMP"/>
    <property type="match status" value="1"/>
</dbReference>
<dbReference type="InterPro" id="IPR050980">
    <property type="entry name" value="2C_sensor_his_kinase"/>
</dbReference>
<reference evidence="27 28" key="1">
    <citation type="submission" date="2023-12" db="EMBL/GenBank/DDBJ databases">
        <title>Amycolatopsis sp. V23-08.</title>
        <authorList>
            <person name="Somphong A."/>
        </authorList>
    </citation>
    <scope>NUCLEOTIDE SEQUENCE [LARGE SCALE GENOMIC DNA]</scope>
    <source>
        <strain evidence="27 28">V23-08</strain>
    </source>
</reference>
<dbReference type="InterPro" id="IPR003660">
    <property type="entry name" value="HAMP_dom"/>
</dbReference>
<dbReference type="InterPro" id="IPR004358">
    <property type="entry name" value="Sig_transdc_His_kin-like_C"/>
</dbReference>
<evidence type="ECO:0000256" key="24">
    <source>
        <dbReference type="SAM" id="Phobius"/>
    </source>
</evidence>
<dbReference type="CDD" id="cd00082">
    <property type="entry name" value="HisKA"/>
    <property type="match status" value="1"/>
</dbReference>
<feature type="transmembrane region" description="Helical" evidence="24">
    <location>
        <begin position="185"/>
        <end position="204"/>
    </location>
</feature>
<dbReference type="GO" id="GO:0016301">
    <property type="term" value="F:kinase activity"/>
    <property type="evidence" value="ECO:0007669"/>
    <property type="project" value="UniProtKB-KW"/>
</dbReference>
<evidence type="ECO:0000256" key="13">
    <source>
        <dbReference type="ARBA" id="ARBA00022840"/>
    </source>
</evidence>
<dbReference type="EMBL" id="JAYFSI010000012">
    <property type="protein sequence ID" value="MEA5365608.1"/>
    <property type="molecule type" value="Genomic_DNA"/>
</dbReference>
<feature type="region of interest" description="Disordered" evidence="23">
    <location>
        <begin position="469"/>
        <end position="490"/>
    </location>
</feature>
<dbReference type="SUPFAM" id="SSF47384">
    <property type="entry name" value="Homodimeric domain of signal transducing histidine kinase"/>
    <property type="match status" value="1"/>
</dbReference>
<evidence type="ECO:0000256" key="19">
    <source>
        <dbReference type="ARBA" id="ARBA00023026"/>
    </source>
</evidence>
<keyword evidence="9 24" id="KW-0812">Transmembrane</keyword>
<keyword evidence="17" id="KW-0902">Two-component regulatory system</keyword>
<evidence type="ECO:0000256" key="4">
    <source>
        <dbReference type="ARBA" id="ARBA00004651"/>
    </source>
</evidence>
<dbReference type="PROSITE" id="PS50885">
    <property type="entry name" value="HAMP"/>
    <property type="match status" value="1"/>
</dbReference>
<evidence type="ECO:0000256" key="16">
    <source>
        <dbReference type="ARBA" id="ARBA00022989"/>
    </source>
</evidence>
<dbReference type="SMART" id="SM00304">
    <property type="entry name" value="HAMP"/>
    <property type="match status" value="1"/>
</dbReference>
<dbReference type="PRINTS" id="PR00344">
    <property type="entry name" value="BCTRLSENSOR"/>
</dbReference>
<keyword evidence="19" id="KW-0843">Virulence</keyword>
<evidence type="ECO:0000256" key="3">
    <source>
        <dbReference type="ARBA" id="ARBA00001946"/>
    </source>
</evidence>
<dbReference type="Gene3D" id="6.10.340.10">
    <property type="match status" value="1"/>
</dbReference>
<dbReference type="InterPro" id="IPR036890">
    <property type="entry name" value="HATPase_C_sf"/>
</dbReference>
<comment type="cofactor">
    <cofactor evidence="3">
        <name>Mg(2+)</name>
        <dbReference type="ChEBI" id="CHEBI:18420"/>
    </cofactor>
</comment>
<dbReference type="Pfam" id="PF02518">
    <property type="entry name" value="HATPase_c"/>
    <property type="match status" value="1"/>
</dbReference>
<dbReference type="Gene3D" id="3.30.565.10">
    <property type="entry name" value="Histidine kinase-like ATPase, C-terminal domain"/>
    <property type="match status" value="1"/>
</dbReference>
<keyword evidence="8" id="KW-0808">Transferase</keyword>
<dbReference type="InterPro" id="IPR003661">
    <property type="entry name" value="HisK_dim/P_dom"/>
</dbReference>
<evidence type="ECO:0000256" key="8">
    <source>
        <dbReference type="ARBA" id="ARBA00022679"/>
    </source>
</evidence>
<keyword evidence="13" id="KW-0067">ATP-binding</keyword>
<evidence type="ECO:0000313" key="28">
    <source>
        <dbReference type="Proteomes" id="UP001304298"/>
    </source>
</evidence>
<feature type="compositionally biased region" description="Polar residues" evidence="23">
    <location>
        <begin position="475"/>
        <end position="490"/>
    </location>
</feature>
<accession>A0ABU5RH54</accession>
<keyword evidence="15" id="KW-0904">Protein phosphatase</keyword>
<keyword evidence="7" id="KW-0597">Phosphoprotein</keyword>
<protein>
    <recommendedName>
        <fullName evidence="21">Signal transduction histidine-protein kinase/phosphatase MprB</fullName>
        <ecNumber evidence="5">2.7.13.3</ecNumber>
    </recommendedName>
    <alternativeName>
        <fullName evidence="22">Mycobacterial persistence regulator B</fullName>
    </alternativeName>
</protein>
<keyword evidence="6" id="KW-1003">Cell membrane</keyword>
<evidence type="ECO:0000313" key="27">
    <source>
        <dbReference type="EMBL" id="MEA5365608.1"/>
    </source>
</evidence>
<keyword evidence="14" id="KW-0460">Magnesium</keyword>
<dbReference type="PROSITE" id="PS50109">
    <property type="entry name" value="HIS_KIN"/>
    <property type="match status" value="1"/>
</dbReference>
<comment type="catalytic activity">
    <reaction evidence="1">
        <text>ATP + protein L-histidine = ADP + protein N-phospho-L-histidine.</text>
        <dbReference type="EC" id="2.7.13.3"/>
    </reaction>
</comment>
<evidence type="ECO:0000256" key="1">
    <source>
        <dbReference type="ARBA" id="ARBA00000085"/>
    </source>
</evidence>
<evidence type="ECO:0000256" key="21">
    <source>
        <dbReference type="ARBA" id="ARBA00040454"/>
    </source>
</evidence>
<evidence type="ECO:0000256" key="17">
    <source>
        <dbReference type="ARBA" id="ARBA00023012"/>
    </source>
</evidence>
<dbReference type="InterPro" id="IPR005467">
    <property type="entry name" value="His_kinase_dom"/>
</dbReference>
<dbReference type="InterPro" id="IPR003594">
    <property type="entry name" value="HATPase_dom"/>
</dbReference>
<dbReference type="Pfam" id="PF00512">
    <property type="entry name" value="HisKA"/>
    <property type="match status" value="1"/>
</dbReference>
<sequence>MTRPRFGLRTRVTAAVVLVTTTATAVMAFAAYRLQADEAVGRFAGSATATTLAGRQVVEEFSKVGSEGWLDELPTRLGTEPDWAMVRKDPGKPLEIVRATPEGGVSDVPPIPVPDKLAMLQAVENQLLEPELGPHRASSVYAEAPLTGRKVFVVNENLAYPGYHLVQFHDFSRYDGDLSALRWNLVRIALAVSVLGVGAALLIARRIRRPILRVSSAAKDLGAGALDVRVPVKGRDEVADLAKSFNAMAYRLGESIEELRAKDRQQQRFVADVAHDLRTPLASMVAVVDTLDDAAPATRTRAGEILGTQARRLARLVEDLLEIARFDAGEADLRTEAVDLRDLVEDAAEVSGVEVEVTGDATVVADPRRVHTIVANLLANAVRHGATPVTVSLTGNESEAVLRVHDSGPGVPGDLLPILFDRFTRGDRARRATGGSGLGLAIASENARAHGGTLTAHNEGGAVFTLTLPRHPAQAENNDTTPGPLSSRGA</sequence>
<dbReference type="SUPFAM" id="SSF158472">
    <property type="entry name" value="HAMP domain-like"/>
    <property type="match status" value="1"/>
</dbReference>
<evidence type="ECO:0000256" key="23">
    <source>
        <dbReference type="SAM" id="MobiDB-lite"/>
    </source>
</evidence>